<dbReference type="CDD" id="cd00093">
    <property type="entry name" value="HTH_XRE"/>
    <property type="match status" value="1"/>
</dbReference>
<dbReference type="InterPro" id="IPR001387">
    <property type="entry name" value="Cro/C1-type_HTH"/>
</dbReference>
<feature type="region of interest" description="Disordered" evidence="1">
    <location>
        <begin position="72"/>
        <end position="98"/>
    </location>
</feature>
<evidence type="ECO:0000313" key="3">
    <source>
        <dbReference type="EMBL" id="RIV87481.1"/>
    </source>
</evidence>
<dbReference type="AlphaFoldDB" id="A0A418NU00"/>
<organism evidence="3 4">
    <name type="scientific">Aurantiacibacter zhengii</name>
    <dbReference type="NCBI Taxonomy" id="2307003"/>
    <lineage>
        <taxon>Bacteria</taxon>
        <taxon>Pseudomonadati</taxon>
        <taxon>Pseudomonadota</taxon>
        <taxon>Alphaproteobacteria</taxon>
        <taxon>Sphingomonadales</taxon>
        <taxon>Erythrobacteraceae</taxon>
        <taxon>Aurantiacibacter</taxon>
    </lineage>
</organism>
<dbReference type="RefSeq" id="WP_119584952.1">
    <property type="nucleotide sequence ID" value="NZ_CAWODQ010000012.1"/>
</dbReference>
<dbReference type="SMART" id="SM00530">
    <property type="entry name" value="HTH_XRE"/>
    <property type="match status" value="1"/>
</dbReference>
<dbReference type="PROSITE" id="PS50943">
    <property type="entry name" value="HTH_CROC1"/>
    <property type="match status" value="1"/>
</dbReference>
<accession>A0A418NU00</accession>
<gene>
    <name evidence="3" type="ORF">D2V07_03785</name>
</gene>
<dbReference type="OrthoDB" id="7510210at2"/>
<evidence type="ECO:0000313" key="4">
    <source>
        <dbReference type="Proteomes" id="UP000286576"/>
    </source>
</evidence>
<protein>
    <submittedName>
        <fullName evidence="3">XRE family transcriptional regulator</fullName>
    </submittedName>
</protein>
<reference evidence="3 4" key="1">
    <citation type="submission" date="2018-08" db="EMBL/GenBank/DDBJ databases">
        <title>Erythrobacter zhengii sp.nov., a bacterium isolated from deep-sea sediment.</title>
        <authorList>
            <person name="Fang C."/>
            <person name="Wu Y.-H."/>
            <person name="Sun C."/>
            <person name="Wang H."/>
            <person name="Cheng H."/>
            <person name="Meng F.-X."/>
            <person name="Wang C.-S."/>
            <person name="Xu X.-W."/>
        </authorList>
    </citation>
    <scope>NUCLEOTIDE SEQUENCE [LARGE SCALE GENOMIC DNA]</scope>
    <source>
        <strain evidence="3 4">V18</strain>
    </source>
</reference>
<dbReference type="GO" id="GO:0003677">
    <property type="term" value="F:DNA binding"/>
    <property type="evidence" value="ECO:0007669"/>
    <property type="project" value="InterPro"/>
</dbReference>
<dbReference type="InterPro" id="IPR010982">
    <property type="entry name" value="Lambda_DNA-bd_dom_sf"/>
</dbReference>
<evidence type="ECO:0000259" key="2">
    <source>
        <dbReference type="PROSITE" id="PS50943"/>
    </source>
</evidence>
<comment type="caution">
    <text evidence="3">The sequence shown here is derived from an EMBL/GenBank/DDBJ whole genome shotgun (WGS) entry which is preliminary data.</text>
</comment>
<evidence type="ECO:0000256" key="1">
    <source>
        <dbReference type="SAM" id="MobiDB-lite"/>
    </source>
</evidence>
<dbReference type="SUPFAM" id="SSF47413">
    <property type="entry name" value="lambda repressor-like DNA-binding domains"/>
    <property type="match status" value="1"/>
</dbReference>
<name>A0A418NU00_9SPHN</name>
<dbReference type="Proteomes" id="UP000286576">
    <property type="component" value="Unassembled WGS sequence"/>
</dbReference>
<keyword evidence="4" id="KW-1185">Reference proteome</keyword>
<dbReference type="EMBL" id="QXFL01000002">
    <property type="protein sequence ID" value="RIV87481.1"/>
    <property type="molecule type" value="Genomic_DNA"/>
</dbReference>
<feature type="domain" description="HTH cro/C1-type" evidence="2">
    <location>
        <begin position="4"/>
        <end position="60"/>
    </location>
</feature>
<proteinExistence type="predicted"/>
<sequence length="98" mass="11067">MHPLKEWRLANNLTLAQAAQRVGTSRQVWFDWEGRRRIPSATFMPRIKHVTGGEVTADDFYCGKNDDDCRHSVPSPITPNNRLKSKDEGYVKAAGAAR</sequence>
<dbReference type="Gene3D" id="1.10.260.40">
    <property type="entry name" value="lambda repressor-like DNA-binding domains"/>
    <property type="match status" value="1"/>
</dbReference>